<dbReference type="KEGG" id="vvp:112924608"/>
<dbReference type="PANTHER" id="PTHR14693:SF0">
    <property type="entry name" value="RIKEN CDNA 1700018B08 GENE"/>
    <property type="match status" value="1"/>
</dbReference>
<keyword evidence="2" id="KW-1185">Reference proteome</keyword>
<organism evidence="2 3">
    <name type="scientific">Vulpes vulpes</name>
    <name type="common">Red fox</name>
    <dbReference type="NCBI Taxonomy" id="9627"/>
    <lineage>
        <taxon>Eukaryota</taxon>
        <taxon>Metazoa</taxon>
        <taxon>Chordata</taxon>
        <taxon>Craniata</taxon>
        <taxon>Vertebrata</taxon>
        <taxon>Euteleostomi</taxon>
        <taxon>Mammalia</taxon>
        <taxon>Eutheria</taxon>
        <taxon>Laurasiatheria</taxon>
        <taxon>Carnivora</taxon>
        <taxon>Caniformia</taxon>
        <taxon>Canidae</taxon>
        <taxon>Vulpes</taxon>
    </lineage>
</organism>
<accession>A0A3Q7SHR2</accession>
<gene>
    <name evidence="3" type="primary">C12H16orf95</name>
</gene>
<dbReference type="GeneID" id="112924608"/>
<dbReference type="InterPro" id="IPR027919">
    <property type="entry name" value="DUF4568"/>
</dbReference>
<reference evidence="3" key="2">
    <citation type="submission" date="2025-08" db="UniProtKB">
        <authorList>
            <consortium name="RefSeq"/>
        </authorList>
    </citation>
    <scope>IDENTIFICATION</scope>
    <source>
        <tissue evidence="3">Cell line</tissue>
    </source>
</reference>
<dbReference type="RefSeq" id="XP_025860734.2">
    <property type="nucleotide sequence ID" value="XM_026004949.2"/>
</dbReference>
<feature type="region of interest" description="Disordered" evidence="1">
    <location>
        <begin position="57"/>
        <end position="80"/>
    </location>
</feature>
<dbReference type="CTD" id="123478403"/>
<evidence type="ECO:0000313" key="2">
    <source>
        <dbReference type="Proteomes" id="UP001652641"/>
    </source>
</evidence>
<evidence type="ECO:0000313" key="3">
    <source>
        <dbReference type="RefSeq" id="XP_025860734.2"/>
    </source>
</evidence>
<dbReference type="AlphaFoldDB" id="A0A3Q7SHR2"/>
<protein>
    <submittedName>
        <fullName evidence="3">Uncharacterized protein C16orf95 homolog isoform X1</fullName>
    </submittedName>
</protein>
<dbReference type="Pfam" id="PF15132">
    <property type="entry name" value="DUF4568"/>
    <property type="match status" value="1"/>
</dbReference>
<dbReference type="STRING" id="9627.ENSVVUP00000000898"/>
<evidence type="ECO:0000256" key="1">
    <source>
        <dbReference type="SAM" id="MobiDB-lite"/>
    </source>
</evidence>
<dbReference type="Proteomes" id="UP001652641">
    <property type="component" value="Chromosome 12"/>
</dbReference>
<name>A0A3Q7SHR2_VULVU</name>
<dbReference type="PANTHER" id="PTHR14693">
    <property type="entry name" value="RIKEN CDNA 1700018B08"/>
    <property type="match status" value="1"/>
</dbReference>
<proteinExistence type="predicted"/>
<reference key="1">
    <citation type="submission" date="2019-01" db="UniProtKB">
        <authorList>
            <consortium name="RefSeq"/>
        </authorList>
    </citation>
    <scope>IDENTIFICATION</scope>
</reference>
<sequence>MVPTASTAAALPEPRRALPGPSGVRWVCQSARTLPSASWQASASLSPARRAADAAAGAAPAGSLGPAEAGAPGRAEGTPALTKSTFQTFGKEVCFIDQSMCPVPSTVHQEPICCECQAKCRGYLPVPRFEAALPYWVPLSLRPRKQIQKMVQFYIPKTSEACPCPCHRFGGRLPMPRDQAVMPYWVPQVLRPHKKVVKRQQSFTGIQEPALGLRSWYNRWRICCDGHLLLKWQQLQALHQHEPLAPGKGASIPAPLLPRSLLTLLQAVLRVVVAIRQLFWV</sequence>